<keyword evidence="1" id="KW-0472">Membrane</keyword>
<organism evidence="2 3">
    <name type="scientific">Exidia glandulosa HHB12029</name>
    <dbReference type="NCBI Taxonomy" id="1314781"/>
    <lineage>
        <taxon>Eukaryota</taxon>
        <taxon>Fungi</taxon>
        <taxon>Dikarya</taxon>
        <taxon>Basidiomycota</taxon>
        <taxon>Agaricomycotina</taxon>
        <taxon>Agaricomycetes</taxon>
        <taxon>Auriculariales</taxon>
        <taxon>Exidiaceae</taxon>
        <taxon>Exidia</taxon>
    </lineage>
</organism>
<proteinExistence type="predicted"/>
<evidence type="ECO:0008006" key="4">
    <source>
        <dbReference type="Google" id="ProtNLM"/>
    </source>
</evidence>
<accession>A0A165G0T9</accession>
<keyword evidence="3" id="KW-1185">Reference proteome</keyword>
<reference evidence="2 3" key="1">
    <citation type="journal article" date="2016" name="Mol. Biol. Evol.">
        <title>Comparative Genomics of Early-Diverging Mushroom-Forming Fungi Provides Insights into the Origins of Lignocellulose Decay Capabilities.</title>
        <authorList>
            <person name="Nagy L.G."/>
            <person name="Riley R."/>
            <person name="Tritt A."/>
            <person name="Adam C."/>
            <person name="Daum C."/>
            <person name="Floudas D."/>
            <person name="Sun H."/>
            <person name="Yadav J.S."/>
            <person name="Pangilinan J."/>
            <person name="Larsson K.H."/>
            <person name="Matsuura K."/>
            <person name="Barry K."/>
            <person name="Labutti K."/>
            <person name="Kuo R."/>
            <person name="Ohm R.A."/>
            <person name="Bhattacharya S.S."/>
            <person name="Shirouzu T."/>
            <person name="Yoshinaga Y."/>
            <person name="Martin F.M."/>
            <person name="Grigoriev I.V."/>
            <person name="Hibbett D.S."/>
        </authorList>
    </citation>
    <scope>NUCLEOTIDE SEQUENCE [LARGE SCALE GENOMIC DNA]</scope>
    <source>
        <strain evidence="2 3">HHB12029</strain>
    </source>
</reference>
<gene>
    <name evidence="2" type="ORF">EXIGLDRAFT_750981</name>
</gene>
<sequence>MTTEVSYPHLVPLLALSAPQAERAGDTLVADRATVTAAKYTPRRSDLSRRLGWWESPSPLGTSDETIPSNSRWVPYVHPKGSVYWHNEARRAVFANHAYDHTNEDKNERLLRAIDVLWEGVCTVHTDYELFIDVDHNSNGSVFRTRYYFVDWKKRTIFWRIPEMIQAVSPAHLEIQARNPIGDHLTAQFWAHVDAYPMHHPLPTHSHEELINLIGYYIIDHSRFSVACQASQSEEAGIAAAGVARIWRDIYDLRVLNYYGDKTAKVARVDRNKAPVPETHPWLRFVCSTFFFNRPDRLEASLKELFDDGNLYKIHWQSYMKDEIEPEWQQQGTMATIMLAANMAFLALGSVGAAAGAFSVATLFATMNLARTHRRMRSASAEEAKKYMTYCSNRMLGLFGLAIMYSLPFTMFMWSLMTFVAAVVLYAFGDWTPGAGLPLITTTLLPIVALLSCQLWFFEAREWKAVAAPAVDSAPALTTNGESVNPQGQQNSRSWWHTSCLKRQTWHSKLQTNSAAFARRWRYGSRDTEGERDVELEAGVAGHPLQHPEERRRGKVSMSGENIRYQQAYVKVHGPMAEEGRRPTWAYSACMTVCQEYVAHVLADVAPRWNIDTAHTQNDSRDLADSMRMFTNYLGIGTAPPDAIADREAGIRE</sequence>
<keyword evidence="1" id="KW-0812">Transmembrane</keyword>
<dbReference type="AlphaFoldDB" id="A0A165G0T9"/>
<name>A0A165G0T9_EXIGL</name>
<dbReference type="EMBL" id="KV426063">
    <property type="protein sequence ID" value="KZV89820.1"/>
    <property type="molecule type" value="Genomic_DNA"/>
</dbReference>
<dbReference type="InParanoid" id="A0A165G0T9"/>
<feature type="transmembrane region" description="Helical" evidence="1">
    <location>
        <begin position="396"/>
        <end position="429"/>
    </location>
</feature>
<dbReference type="OrthoDB" id="2674421at2759"/>
<evidence type="ECO:0000313" key="3">
    <source>
        <dbReference type="Proteomes" id="UP000077266"/>
    </source>
</evidence>
<protein>
    <recommendedName>
        <fullName evidence="4">WW domain-containing protein</fullName>
    </recommendedName>
</protein>
<evidence type="ECO:0000313" key="2">
    <source>
        <dbReference type="EMBL" id="KZV89820.1"/>
    </source>
</evidence>
<evidence type="ECO:0000256" key="1">
    <source>
        <dbReference type="SAM" id="Phobius"/>
    </source>
</evidence>
<keyword evidence="1" id="KW-1133">Transmembrane helix</keyword>
<feature type="transmembrane region" description="Helical" evidence="1">
    <location>
        <begin position="343"/>
        <end position="367"/>
    </location>
</feature>
<dbReference type="Proteomes" id="UP000077266">
    <property type="component" value="Unassembled WGS sequence"/>
</dbReference>
<feature type="transmembrane region" description="Helical" evidence="1">
    <location>
        <begin position="435"/>
        <end position="458"/>
    </location>
</feature>